<dbReference type="PROSITE" id="PS00659">
    <property type="entry name" value="GLYCOSYL_HYDROL_F5"/>
    <property type="match status" value="1"/>
</dbReference>
<evidence type="ECO:0000259" key="8">
    <source>
        <dbReference type="Pfam" id="PF22910"/>
    </source>
</evidence>
<evidence type="ECO:0000313" key="10">
    <source>
        <dbReference type="EnsemblPlants" id="OGLUM12G01430.1"/>
    </source>
</evidence>
<evidence type="ECO:0000256" key="2">
    <source>
        <dbReference type="ARBA" id="ARBA00005641"/>
    </source>
</evidence>
<dbReference type="InterPro" id="IPR017853">
    <property type="entry name" value="GH"/>
</dbReference>
<dbReference type="SUPFAM" id="SSF51445">
    <property type="entry name" value="(Trans)glycosidases"/>
    <property type="match status" value="1"/>
</dbReference>
<dbReference type="GO" id="GO:0000272">
    <property type="term" value="P:polysaccharide catabolic process"/>
    <property type="evidence" value="ECO:0007669"/>
    <property type="project" value="InterPro"/>
</dbReference>
<protein>
    <recommendedName>
        <fullName evidence="3">mannan endo-1,4-beta-mannosidase</fullName>
        <ecNumber evidence="3">3.2.1.78</ecNumber>
    </recommendedName>
</protein>
<evidence type="ECO:0000256" key="6">
    <source>
        <dbReference type="SAM" id="Coils"/>
    </source>
</evidence>
<keyword evidence="4" id="KW-0378">Hydrolase</keyword>
<dbReference type="Gramene" id="OGLUM12G01430.1">
    <property type="protein sequence ID" value="OGLUM12G01430.1"/>
    <property type="gene ID" value="OGLUM12G01430"/>
</dbReference>
<feature type="compositionally biased region" description="Basic and acidic residues" evidence="7">
    <location>
        <begin position="417"/>
        <end position="432"/>
    </location>
</feature>
<dbReference type="EnsemblPlants" id="OGLUM12G01430.1">
    <property type="protein sequence ID" value="OGLUM12G01430.1"/>
    <property type="gene ID" value="OGLUM12G01430"/>
</dbReference>
<keyword evidence="11" id="KW-1185">Reference proteome</keyword>
<accession>A0A0E0BN30</accession>
<dbReference type="GO" id="GO:0016985">
    <property type="term" value="F:mannan endo-1,4-beta-mannosidase activity"/>
    <property type="evidence" value="ECO:0007669"/>
    <property type="project" value="UniProtKB-EC"/>
</dbReference>
<dbReference type="InterPro" id="IPR045053">
    <property type="entry name" value="MAN-like"/>
</dbReference>
<organism evidence="10">
    <name type="scientific">Oryza glumipatula</name>
    <dbReference type="NCBI Taxonomy" id="40148"/>
    <lineage>
        <taxon>Eukaryota</taxon>
        <taxon>Viridiplantae</taxon>
        <taxon>Streptophyta</taxon>
        <taxon>Embryophyta</taxon>
        <taxon>Tracheophyta</taxon>
        <taxon>Spermatophyta</taxon>
        <taxon>Magnoliopsida</taxon>
        <taxon>Liliopsida</taxon>
        <taxon>Poales</taxon>
        <taxon>Poaceae</taxon>
        <taxon>BOP clade</taxon>
        <taxon>Oryzoideae</taxon>
        <taxon>Oryzeae</taxon>
        <taxon>Oryzinae</taxon>
        <taxon>Oryza</taxon>
    </lineage>
</organism>
<evidence type="ECO:0000259" key="9">
    <source>
        <dbReference type="Pfam" id="PF26410"/>
    </source>
</evidence>
<comment type="catalytic activity">
    <reaction evidence="1">
        <text>Random hydrolysis of (1-&gt;4)-beta-D-mannosidic linkages in mannans, galactomannans and glucomannans.</text>
        <dbReference type="EC" id="3.2.1.78"/>
    </reaction>
</comment>
<proteinExistence type="inferred from homology"/>
<reference evidence="10" key="2">
    <citation type="submission" date="2018-05" db="EMBL/GenBank/DDBJ databases">
        <title>OgluRS3 (Oryza glumaepatula Reference Sequence Version 3).</title>
        <authorList>
            <person name="Zhang J."/>
            <person name="Kudrna D."/>
            <person name="Lee S."/>
            <person name="Talag J."/>
            <person name="Welchert J."/>
            <person name="Wing R.A."/>
        </authorList>
    </citation>
    <scope>NUCLEOTIDE SEQUENCE [LARGE SCALE GENOMIC DNA]</scope>
</reference>
<dbReference type="FunFam" id="3.20.20.80:FF:000012">
    <property type="entry name" value="Mannan endo-1,4-beta-mannosidase 6"/>
    <property type="match status" value="1"/>
</dbReference>
<dbReference type="Pfam" id="PF22910">
    <property type="entry name" value="EDR4-like_1st"/>
    <property type="match status" value="1"/>
</dbReference>
<feature type="region of interest" description="Disordered" evidence="7">
    <location>
        <begin position="680"/>
        <end position="712"/>
    </location>
</feature>
<dbReference type="HOGENOM" id="CLU_269848_0_0_1"/>
<evidence type="ECO:0000313" key="11">
    <source>
        <dbReference type="Proteomes" id="UP000026961"/>
    </source>
</evidence>
<dbReference type="InterPro" id="IPR055126">
    <property type="entry name" value="EDR4-like_N"/>
</dbReference>
<dbReference type="InterPro" id="IPR018087">
    <property type="entry name" value="Glyco_hydro_5_CS"/>
</dbReference>
<dbReference type="STRING" id="40148.A0A0E0BN30"/>
<evidence type="ECO:0000256" key="4">
    <source>
        <dbReference type="ARBA" id="ARBA00022801"/>
    </source>
</evidence>
<feature type="compositionally biased region" description="Low complexity" evidence="7">
    <location>
        <begin position="689"/>
        <end position="712"/>
    </location>
</feature>
<evidence type="ECO:0000256" key="3">
    <source>
        <dbReference type="ARBA" id="ARBA00012706"/>
    </source>
</evidence>
<evidence type="ECO:0000256" key="7">
    <source>
        <dbReference type="SAM" id="MobiDB-lite"/>
    </source>
</evidence>
<keyword evidence="6" id="KW-0175">Coiled coil</keyword>
<keyword evidence="5" id="KW-0326">Glycosidase</keyword>
<dbReference type="Gene3D" id="3.20.20.80">
    <property type="entry name" value="Glycosidases"/>
    <property type="match status" value="1"/>
</dbReference>
<feature type="region of interest" description="Disordered" evidence="7">
    <location>
        <begin position="417"/>
        <end position="461"/>
    </location>
</feature>
<feature type="domain" description="Enhanced disease resistance 4-like N-terminal" evidence="8">
    <location>
        <begin position="741"/>
        <end position="774"/>
    </location>
</feature>
<name>A0A0E0BN30_9ORYZ</name>
<feature type="domain" description="Glycoside hydrolase family 5" evidence="9">
    <location>
        <begin position="11"/>
        <end position="346"/>
    </location>
</feature>
<dbReference type="EC" id="3.2.1.78" evidence="3"/>
<sequence>MEDAHHHHWTMVERSGTQLWASGRPFIIHGFNTYWLMSFAADQATRPRVTAAIAEAAEAGLNVCRTWAFSDGGYRALQTVPFHYDEDVFQALDFVVSEAKRHNMRLILSLSNNWEDYGGKAQYVRWGKEAGLDLTSEDDFFSDPTIKSYYKAFVEAVVTRINTVTNETYKDDPTILAWELINEPRCPSDPSGDTLQAWIEEMASYVKSIDPVHLLEIGIEGFYGLSTPELLPVNPDEYSGHAGTDFIRNHQAPGIDLASIHVYSDTWLPHSIKENHLQFVDKWMQQHIHDAANLLGMPIVVGEFGVSVKDGKFGNEFREDFMKTVYRIFLSSWKEGVIGGGCLLWQLFPEGAEHMDDGYAFLKKPPCADSTTFGSSLGSSSSYSYTSIKSMNEPKLGLWETLARKAKGILDEDGTAHKSDEYTKQKTPRKFDSSTGAQESRSRWSFENHSRTGDTGSRTRSEALAASVNQLGGRIRDALEEGLTIVDNKTSNIIEETKKIQIRRKQANSNSYMPNPAFDTLRPPNLSHDQAETAAQETQLKASRDVANAMAAKAKLVLRELKTVKADLAFAKQRCAQLEEENKFLREAKQKGSKTEEDDDLIRVQLETLLAEKSRLAQENSMYARENRFLREIVDFHQFTTHDVAPLDDDMEDSIPGEDSNHTYSEDMFPVVEAYLDREELSPVPSRPESPILSSCESSSPKSSNSKSSAANLPSYVSKPNALIAAPSICPRNNISMEAPKLRFVRCPGCLQLLVEYPTIAVYQCGGCGTVLRAKNRVAPATNTNAESGEHNEFSNISTGDSQNNKLICTDGQKISPSSNAQPGVVQEKITFASEEKTVSTSNSIDSNEHVNIECSLFDGDASNHDVRTEGINDEDKVTVSNSTLDLVRKVENVETDGNEKGSFTNDGSISNEVATTQSMVHMDGAGSDNNFTEVQSAAEGKCTLSDANLDSQEIVAICQPDNISVGTKERVQLYEGFHVESHEDLIEELVRSLSLSDDEEEFVDIAENSELNDALRSQMGSCRFSLGSKMNDGPRTDPHGRLIEELEMSFSDAEEPLDQNIMVSLNDIEKPILDEVSKENHILEEDGKESHILDVDGKESHILDVDGKQNHILDEDGKENHILNEDDKENLILDKGGEDTLDAGGANSYEERVLPSDDGLLKSGQSFQQCELAAVNMAEKDEGHLEETNMANHAEANSGIAAVLSNLSNDKFCAILPPSCDGRKEEKSNIHRVPSDIYVSKKKIAKFQCGRCSKALMLSFPATNSEDAKLSNKEVNRKPNKPVHNSVVGMEGGYSFSAECSRGDPVSISEECGASISRSFSGRTRAAVAASGSGKKVSDSALHRLMGYDSASQLLRRSRAFDDGYDSFESMVPVSNRVSRRKNLIGRISNFVIMYKKWTPGLQTPNRAAQ</sequence>
<evidence type="ECO:0000256" key="1">
    <source>
        <dbReference type="ARBA" id="ARBA00001678"/>
    </source>
</evidence>
<dbReference type="InterPro" id="IPR001547">
    <property type="entry name" value="Glyco_hydro_5"/>
</dbReference>
<feature type="compositionally biased region" description="Basic and acidic residues" evidence="7">
    <location>
        <begin position="440"/>
        <end position="461"/>
    </location>
</feature>
<reference evidence="10" key="1">
    <citation type="submission" date="2015-04" db="UniProtKB">
        <authorList>
            <consortium name="EnsemblPlants"/>
        </authorList>
    </citation>
    <scope>IDENTIFICATION</scope>
</reference>
<evidence type="ECO:0000256" key="5">
    <source>
        <dbReference type="ARBA" id="ARBA00023295"/>
    </source>
</evidence>
<dbReference type="Pfam" id="PF26410">
    <property type="entry name" value="GH5_mannosidase"/>
    <property type="match status" value="1"/>
</dbReference>
<dbReference type="Proteomes" id="UP000026961">
    <property type="component" value="Chromosome 12"/>
</dbReference>
<feature type="coiled-coil region" evidence="6">
    <location>
        <begin position="561"/>
        <end position="626"/>
    </location>
</feature>
<dbReference type="PANTHER" id="PTHR31451">
    <property type="match status" value="1"/>
</dbReference>
<dbReference type="PANTHER" id="PTHR31451:SF46">
    <property type="entry name" value="MANNAN ENDO-1,4-BETA-MANNOSIDASE 8"/>
    <property type="match status" value="1"/>
</dbReference>
<comment type="similarity">
    <text evidence="2">Belongs to the glycosyl hydrolase 5 (cellulase A) family.</text>
</comment>
<dbReference type="eggNOG" id="ENOG502RDYC">
    <property type="taxonomic scope" value="Eukaryota"/>
</dbReference>